<evidence type="ECO:0000256" key="5">
    <source>
        <dbReference type="ARBA" id="ARBA00022741"/>
    </source>
</evidence>
<comment type="catalytic activity">
    <reaction evidence="1">
        <text>6-hydroxymethyl-7,8-dihydropterin + ATP = (7,8-dihydropterin-6-yl)methyl diphosphate + AMP + H(+)</text>
        <dbReference type="Rhea" id="RHEA:11412"/>
        <dbReference type="ChEBI" id="CHEBI:15378"/>
        <dbReference type="ChEBI" id="CHEBI:30616"/>
        <dbReference type="ChEBI" id="CHEBI:44841"/>
        <dbReference type="ChEBI" id="CHEBI:72950"/>
        <dbReference type="ChEBI" id="CHEBI:456215"/>
        <dbReference type="EC" id="2.7.6.3"/>
    </reaction>
</comment>
<comment type="similarity">
    <text evidence="3">In the N-terminal section; belongs to the DHNA family.</text>
</comment>
<dbReference type="EMBL" id="CP114052">
    <property type="protein sequence ID" value="WAW14344.1"/>
    <property type="molecule type" value="Genomic_DNA"/>
</dbReference>
<dbReference type="InterPro" id="IPR006157">
    <property type="entry name" value="FolB_dom"/>
</dbReference>
<keyword evidence="5" id="KW-0547">Nucleotide-binding</keyword>
<sequence length="273" mass="31569">MDTIKVSGIEFFAYHGVFESEKQIGQLFYIDCQYDLREIVDKDNIENTVSYADVTNEIVEYCTNNQFDLLESLVNNLTLHLLTTFAMIKSIEITVHKPNAPISTPFSDVSVTRKRMRNIAYLGLGSNLGDKKAYLDFACQNLMESSYINEIAISKYIETKPYGVLDQPNFMNAAAKIETIYDPYELLYFCKSVEEASGRERKRHWGERTLDIDILLFNNQVIFDEKLKIPHPEMHIRDFVLEPLKDIEPYLIHPIKGENVSELLYKLKANSNK</sequence>
<dbReference type="GO" id="GO:0003848">
    <property type="term" value="F:2-amino-4-hydroxy-6-hydroxymethyldihydropteridine diphosphokinase activity"/>
    <property type="evidence" value="ECO:0007669"/>
    <property type="project" value="UniProtKB-EC"/>
</dbReference>
<keyword evidence="8 9" id="KW-0289">Folate biosynthesis</keyword>
<evidence type="ECO:0000256" key="6">
    <source>
        <dbReference type="ARBA" id="ARBA00022777"/>
    </source>
</evidence>
<evidence type="ECO:0000256" key="3">
    <source>
        <dbReference type="ARBA" id="ARBA00009640"/>
    </source>
</evidence>
<keyword evidence="4 11" id="KW-0808">Transferase</keyword>
<evidence type="ECO:0000256" key="4">
    <source>
        <dbReference type="ARBA" id="ARBA00022679"/>
    </source>
</evidence>
<dbReference type="RefSeq" id="WP_269311013.1">
    <property type="nucleotide sequence ID" value="NZ_CP114052.1"/>
</dbReference>
<evidence type="ECO:0000256" key="8">
    <source>
        <dbReference type="ARBA" id="ARBA00022909"/>
    </source>
</evidence>
<dbReference type="InterPro" id="IPR035907">
    <property type="entry name" value="Hppk_sf"/>
</dbReference>
<dbReference type="EC" id="2.7.6.3" evidence="9"/>
<dbReference type="InterPro" id="IPR000550">
    <property type="entry name" value="Hppk"/>
</dbReference>
<dbReference type="PROSITE" id="PS00794">
    <property type="entry name" value="HPPK"/>
    <property type="match status" value="1"/>
</dbReference>
<dbReference type="SMART" id="SM00905">
    <property type="entry name" value="FolB"/>
    <property type="match status" value="1"/>
</dbReference>
<dbReference type="Gene3D" id="3.30.1130.10">
    <property type="match status" value="1"/>
</dbReference>
<keyword evidence="9" id="KW-0456">Lyase</keyword>
<comment type="catalytic activity">
    <reaction evidence="9">
        <text>7,8-dihydroneopterin = 6-hydroxymethyl-7,8-dihydropterin + glycolaldehyde</text>
        <dbReference type="Rhea" id="RHEA:10540"/>
        <dbReference type="ChEBI" id="CHEBI:17001"/>
        <dbReference type="ChEBI" id="CHEBI:17071"/>
        <dbReference type="ChEBI" id="CHEBI:44841"/>
        <dbReference type="EC" id="4.1.2.25"/>
    </reaction>
</comment>
<dbReference type="PANTHER" id="PTHR43071:SF1">
    <property type="entry name" value="2-AMINO-4-HYDROXY-6-HYDROXYMETHYLDIHYDROPTERIDINE PYROPHOSPHOKINASE"/>
    <property type="match status" value="1"/>
</dbReference>
<reference evidence="11" key="1">
    <citation type="submission" date="2022-12" db="EMBL/GenBank/DDBJ databases">
        <title>Peptostreptococcus.</title>
        <authorList>
            <person name="Lee S.H."/>
        </authorList>
    </citation>
    <scope>NUCLEOTIDE SEQUENCE</scope>
    <source>
        <strain evidence="11">CBA3647</strain>
    </source>
</reference>
<dbReference type="PANTHER" id="PTHR43071">
    <property type="entry name" value="2-AMINO-4-HYDROXY-6-HYDROXYMETHYLDIHYDROPTERIDINE PYROPHOSPHOKINASE"/>
    <property type="match status" value="1"/>
</dbReference>
<dbReference type="SUPFAM" id="SSF55620">
    <property type="entry name" value="Tetrahydrobiopterin biosynthesis enzymes-like"/>
    <property type="match status" value="1"/>
</dbReference>
<evidence type="ECO:0000256" key="7">
    <source>
        <dbReference type="ARBA" id="ARBA00022840"/>
    </source>
</evidence>
<dbReference type="InterPro" id="IPR043133">
    <property type="entry name" value="GTP-CH-I_C/QueF"/>
</dbReference>
<keyword evidence="6" id="KW-0418">Kinase</keyword>
<dbReference type="InterPro" id="IPR006156">
    <property type="entry name" value="Dihydroneopterin_aldolase"/>
</dbReference>
<feature type="domain" description="7,8-dihydro-6-hydroxymethylpterin-pyrophosphokinase" evidence="10">
    <location>
        <begin position="204"/>
        <end position="215"/>
    </location>
</feature>
<dbReference type="NCBIfam" id="TIGR00525">
    <property type="entry name" value="folB"/>
    <property type="match status" value="1"/>
</dbReference>
<dbReference type="NCBIfam" id="TIGR00526">
    <property type="entry name" value="folB_dom"/>
    <property type="match status" value="1"/>
</dbReference>
<evidence type="ECO:0000256" key="1">
    <source>
        <dbReference type="ARBA" id="ARBA00000198"/>
    </source>
</evidence>
<proteinExistence type="inferred from homology"/>
<organism evidence="11 12">
    <name type="scientific">Peptostreptococcus equinus</name>
    <dbReference type="NCBI Taxonomy" id="3003601"/>
    <lineage>
        <taxon>Bacteria</taxon>
        <taxon>Bacillati</taxon>
        <taxon>Bacillota</taxon>
        <taxon>Clostridia</taxon>
        <taxon>Peptostreptococcales</taxon>
        <taxon>Peptostreptococcaceae</taxon>
        <taxon>Peptostreptococcus</taxon>
    </lineage>
</organism>
<dbReference type="Gene3D" id="3.30.70.560">
    <property type="entry name" value="7,8-Dihydro-6-hydroxymethylpterin-pyrophosphokinase HPPK"/>
    <property type="match status" value="1"/>
</dbReference>
<evidence type="ECO:0000256" key="2">
    <source>
        <dbReference type="ARBA" id="ARBA00005051"/>
    </source>
</evidence>
<evidence type="ECO:0000256" key="9">
    <source>
        <dbReference type="RuleBase" id="RU362079"/>
    </source>
</evidence>
<comment type="pathway">
    <text evidence="2">Cofactor biosynthesis; tetrahydrofolate biosynthesis; 2-amino-4-hydroxy-6-hydroxymethyl-7,8-dihydropteridine diphosphate from 7,8-dihydroneopterin triphosphate: step 4/4.</text>
</comment>
<comment type="function">
    <text evidence="9">Catalyzes the conversion of 7,8-dihydroneopterin to 6-hydroxymethyl-7,8-dihydropterin.</text>
</comment>
<gene>
    <name evidence="11" type="primary">folK</name>
    <name evidence="11" type="ORF">O0R46_06970</name>
</gene>
<keyword evidence="12" id="KW-1185">Reference proteome</keyword>
<evidence type="ECO:0000313" key="12">
    <source>
        <dbReference type="Proteomes" id="UP001164187"/>
    </source>
</evidence>
<evidence type="ECO:0000259" key="10">
    <source>
        <dbReference type="PROSITE" id="PS00794"/>
    </source>
</evidence>
<dbReference type="Pfam" id="PF02152">
    <property type="entry name" value="FolB"/>
    <property type="match status" value="1"/>
</dbReference>
<dbReference type="CDD" id="cd00534">
    <property type="entry name" value="DHNA_DHNTPE"/>
    <property type="match status" value="1"/>
</dbReference>
<evidence type="ECO:0000313" key="11">
    <source>
        <dbReference type="EMBL" id="WAW14344.1"/>
    </source>
</evidence>
<dbReference type="Proteomes" id="UP001164187">
    <property type="component" value="Chromosome"/>
</dbReference>
<dbReference type="EC" id="4.1.2.25" evidence="9"/>
<comment type="pathway">
    <text evidence="9">Cofactor biosynthesis; tetrahydrofolate biosynthesis; 2-amino-4-hydroxy-6-hydroxymethyl-7,8-dihydropteridine diphosphate from 7,8-dihydroneopterin triphosphate: step 3/4.</text>
</comment>
<keyword evidence="7" id="KW-0067">ATP-binding</keyword>
<dbReference type="NCBIfam" id="TIGR01498">
    <property type="entry name" value="folK"/>
    <property type="match status" value="1"/>
</dbReference>
<dbReference type="CDD" id="cd00483">
    <property type="entry name" value="HPPK"/>
    <property type="match status" value="1"/>
</dbReference>
<dbReference type="Pfam" id="PF01288">
    <property type="entry name" value="HPPK"/>
    <property type="match status" value="1"/>
</dbReference>
<comment type="similarity">
    <text evidence="9">Belongs to the DHNA family.</text>
</comment>
<name>A0ABY7JMF4_9FIRM</name>
<dbReference type="SUPFAM" id="SSF55083">
    <property type="entry name" value="6-hydroxymethyl-7,8-dihydropterin pyrophosphokinase, HPPK"/>
    <property type="match status" value="1"/>
</dbReference>
<accession>A0ABY7JMF4</accession>
<protein>
    <recommendedName>
        <fullName evidence="9">Bifunctional folate synthesis protein</fullName>
    </recommendedName>
    <domain>
        <recommendedName>
            <fullName evidence="9">Dihydroneopterin aldolase</fullName>
            <shortName evidence="9">DHNA</shortName>
            <ecNumber evidence="9">4.1.2.25</ecNumber>
        </recommendedName>
        <alternativeName>
            <fullName evidence="9">7,8-dihydroneopterin aldolase</fullName>
        </alternativeName>
    </domain>
    <domain>
        <recommendedName>
            <fullName evidence="9">2-amino-4-hydroxy-6-hydroxymethyldihydropteridine pyrophosphokinase</fullName>
            <ecNumber evidence="9">2.7.6.3</ecNumber>
        </recommendedName>
        <alternativeName>
            <fullName evidence="9">6-hydroxymethyl-7,8-dihydropterin pyrophosphokinase</fullName>
            <shortName evidence="9">PPPK</shortName>
        </alternativeName>
        <alternativeName>
            <fullName evidence="9">7,8-dihydro-6-hydroxymethylpterin pyrophosphokinase</fullName>
            <shortName evidence="9">HPPK</shortName>
        </alternativeName>
    </domain>
</protein>